<sequence length="245" mass="26640">MWDLDPAAAFVVFGDQDSGCVSYGVESAGRRWFVKRAGTPEARASLTRALGLHAAVRHPAVVRPELVRDGTDGPTLVYPWCDGVVLNHATTGGGSDRSGLARFQQLPVTEVRAALDAILDAHLAVSAAGYVAVDLYDGCFLYDFDARRMRLIDLDEYRPGPFVLDSDRLPGSRRYLSPEELTRGATIDERTTVHALGRTLHHLLDGPSGWRGTAAERAVADRAGRPDPAQRHATVAALVRDWRTA</sequence>
<keyword evidence="2" id="KW-0723">Serine/threonine-protein kinase</keyword>
<dbReference type="EMBL" id="CP024087">
    <property type="protein sequence ID" value="AYF28087.1"/>
    <property type="molecule type" value="Genomic_DNA"/>
</dbReference>
<reference evidence="2 3" key="1">
    <citation type="submission" date="2017-10" db="EMBL/GenBank/DDBJ databases">
        <title>Integration of genomic and chemical information greatly accelerates assignment of the full stereostructure of myelolactone, a potent inhibitor of myeloma from a marine-derived Micromonospora.</title>
        <authorList>
            <person name="Kim M.C."/>
            <person name="Machado H."/>
            <person name="Jensen P.R."/>
            <person name="Fenical W."/>
        </authorList>
    </citation>
    <scope>NUCLEOTIDE SEQUENCE [LARGE SCALE GENOMIC DNA]</scope>
    <source>
        <strain evidence="2 3">CNY-010</strain>
    </source>
</reference>
<dbReference type="InterPro" id="IPR000719">
    <property type="entry name" value="Prot_kinase_dom"/>
</dbReference>
<name>A0A386WIC1_9ACTN</name>
<proteinExistence type="predicted"/>
<evidence type="ECO:0000313" key="2">
    <source>
        <dbReference type="EMBL" id="AYF28087.1"/>
    </source>
</evidence>
<evidence type="ECO:0000313" key="3">
    <source>
        <dbReference type="Proteomes" id="UP000267804"/>
    </source>
</evidence>
<gene>
    <name evidence="2" type="ORF">CSH63_11645</name>
</gene>
<organism evidence="2 3">
    <name type="scientific">Micromonospora tulbaghiae</name>
    <dbReference type="NCBI Taxonomy" id="479978"/>
    <lineage>
        <taxon>Bacteria</taxon>
        <taxon>Bacillati</taxon>
        <taxon>Actinomycetota</taxon>
        <taxon>Actinomycetes</taxon>
        <taxon>Micromonosporales</taxon>
        <taxon>Micromonosporaceae</taxon>
        <taxon>Micromonospora</taxon>
    </lineage>
</organism>
<dbReference type="AlphaFoldDB" id="A0A386WIC1"/>
<feature type="domain" description="Protein kinase" evidence="1">
    <location>
        <begin position="7"/>
        <end position="245"/>
    </location>
</feature>
<accession>A0A386WIC1</accession>
<dbReference type="SUPFAM" id="SSF56112">
    <property type="entry name" value="Protein kinase-like (PK-like)"/>
    <property type="match status" value="1"/>
</dbReference>
<dbReference type="KEGG" id="mtua:CSH63_11645"/>
<dbReference type="Proteomes" id="UP000267804">
    <property type="component" value="Chromosome"/>
</dbReference>
<dbReference type="Gene3D" id="1.10.510.10">
    <property type="entry name" value="Transferase(Phosphotransferase) domain 1"/>
    <property type="match status" value="1"/>
</dbReference>
<keyword evidence="2" id="KW-0808">Transferase</keyword>
<evidence type="ECO:0000259" key="1">
    <source>
        <dbReference type="PROSITE" id="PS50011"/>
    </source>
</evidence>
<keyword evidence="2" id="KW-0418">Kinase</keyword>
<dbReference type="RefSeq" id="WP_120570285.1">
    <property type="nucleotide sequence ID" value="NZ_CP024087.1"/>
</dbReference>
<dbReference type="GO" id="GO:0004674">
    <property type="term" value="F:protein serine/threonine kinase activity"/>
    <property type="evidence" value="ECO:0007669"/>
    <property type="project" value="UniProtKB-KW"/>
</dbReference>
<dbReference type="PROSITE" id="PS50011">
    <property type="entry name" value="PROTEIN_KINASE_DOM"/>
    <property type="match status" value="1"/>
</dbReference>
<dbReference type="InterPro" id="IPR011009">
    <property type="entry name" value="Kinase-like_dom_sf"/>
</dbReference>
<dbReference type="GO" id="GO:0005524">
    <property type="term" value="F:ATP binding"/>
    <property type="evidence" value="ECO:0007669"/>
    <property type="project" value="InterPro"/>
</dbReference>
<protein>
    <submittedName>
        <fullName evidence="2">Serine/threonine protein kinase</fullName>
    </submittedName>
</protein>